<evidence type="ECO:0000256" key="3">
    <source>
        <dbReference type="ARBA" id="ARBA00023125"/>
    </source>
</evidence>
<evidence type="ECO:0000313" key="8">
    <source>
        <dbReference type="Proteomes" id="UP001519363"/>
    </source>
</evidence>
<dbReference type="PANTHER" id="PTHR35807">
    <property type="entry name" value="TRANSCRIPTIONAL REGULATOR REDD-RELATED"/>
    <property type="match status" value="1"/>
</dbReference>
<dbReference type="InterPro" id="IPR016032">
    <property type="entry name" value="Sig_transdc_resp-reg_C-effctor"/>
</dbReference>
<evidence type="ECO:0000256" key="5">
    <source>
        <dbReference type="PROSITE-ProRule" id="PRU01091"/>
    </source>
</evidence>
<comment type="caution">
    <text evidence="7">The sequence shown here is derived from an EMBL/GenBank/DDBJ whole genome shotgun (WGS) entry which is preliminary data.</text>
</comment>
<dbReference type="CDD" id="cd15831">
    <property type="entry name" value="BTAD"/>
    <property type="match status" value="1"/>
</dbReference>
<dbReference type="Pfam" id="PF13424">
    <property type="entry name" value="TPR_12"/>
    <property type="match status" value="1"/>
</dbReference>
<dbReference type="InterPro" id="IPR027417">
    <property type="entry name" value="P-loop_NTPase"/>
</dbReference>
<dbReference type="InterPro" id="IPR041664">
    <property type="entry name" value="AAA_16"/>
</dbReference>
<dbReference type="Pfam" id="PF13191">
    <property type="entry name" value="AAA_16"/>
    <property type="match status" value="1"/>
</dbReference>
<dbReference type="SMART" id="SM01043">
    <property type="entry name" value="BTAD"/>
    <property type="match status" value="1"/>
</dbReference>
<dbReference type="InterPro" id="IPR005158">
    <property type="entry name" value="BTAD"/>
</dbReference>
<dbReference type="InterPro" id="IPR036388">
    <property type="entry name" value="WH-like_DNA-bd_sf"/>
</dbReference>
<dbReference type="Proteomes" id="UP001519363">
    <property type="component" value="Unassembled WGS sequence"/>
</dbReference>
<dbReference type="GO" id="GO:0003677">
    <property type="term" value="F:DNA binding"/>
    <property type="evidence" value="ECO:0007669"/>
    <property type="project" value="UniProtKB-KW"/>
</dbReference>
<feature type="domain" description="OmpR/PhoB-type" evidence="6">
    <location>
        <begin position="1"/>
        <end position="97"/>
    </location>
</feature>
<dbReference type="SUPFAM" id="SSF52540">
    <property type="entry name" value="P-loop containing nucleoside triphosphate hydrolases"/>
    <property type="match status" value="1"/>
</dbReference>
<dbReference type="PROSITE" id="PS51755">
    <property type="entry name" value="OMPR_PHOB"/>
    <property type="match status" value="1"/>
</dbReference>
<dbReference type="PANTHER" id="PTHR35807:SF1">
    <property type="entry name" value="TRANSCRIPTIONAL REGULATOR REDD"/>
    <property type="match status" value="1"/>
</dbReference>
<accession>A0ABS5A970</accession>
<comment type="similarity">
    <text evidence="1">Belongs to the AfsR/DnrI/RedD regulatory family.</text>
</comment>
<sequence length="992" mass="107625">MRQGLTYEVLGSVRARHDGSELPLGSPQQRVTLALLLLAQGRVVATEDIATALWGEDVPRAARGTIRTYVHRLRRVLEVEGGDQAVVSTGGGYALRFTDDALDLGRFRAHTRTAERARARGDRAGAARELAAALAEWRDEPLADLSGSHVEEERARLAQRRLAVLEELAELELDLGRGPDLLEQLICATEREPLRERLHELLMRALYRAGRQADALAVYEGVRARLGEELGVDPGPGLRELHQRILRADPALLPLPAPAPVPAGQPVPAQLPVDLPVFVGREDELDRVLTALRAEPGGSPGVVVVHGMPGVGKTAFTVRCAHRLAPHFPDGQLYLDLRGFDAGEGALAPEDALWGFLDALGVPTQQLPSRLDALTALFRSVLAERRCLIVLDNARDTRQVLPLLPGSSRSLVLVTSRVDLSGLVAGTGAHTVPLDLLSPVEATEFLARRLGVNRVAAEPAAVADIVDACARLPLALAVVAARAACNPGFGLAAIAEELTGGCGGLDAFASPDSFTDLRSILSWSYQALSPDAARLFRLLSFYPSTDMDVRVGASLTGLSVPRTHALLRELASAHLVSEIRPGWYTWHDLLRAYAAELVYEVDTKQERRAARHRGLQCHVHTAVNAARALSTHQDSATPGEPGPGVAPRSFTGYQDALDWFIGKHQVLLTLVEWAASHGEELQACQLAWAMRHYLDWAGHWHDLDRVNTWALAAAERIGDNTSAGYAHRGLARVHCHHGRHDLAREHLEKALSRFESEQDVLAQGYTRRQAVGVCQLAGDHTAALAEAERALELFRRTGWQSGQGAAQLALAGSLCHLGRAEEALAPGREALTLLEESGELYDVTAALDVLARTSYQLGRYEEAVAYRERELVVTRRMGLRSDFVTSLLHRMVTGALINLAEARYAAGHAHGANAALREGLASLCSELSENSLALGRYHEARMTLRVAVGDVEHFLAGPEQELDEWYALAMKLLHKTVAIAEELGLGAYLVEP</sequence>
<reference evidence="7 8" key="1">
    <citation type="submission" date="2021-03" db="EMBL/GenBank/DDBJ databases">
        <title>Sequencing the genomes of 1000 actinobacteria strains.</title>
        <authorList>
            <person name="Klenk H.-P."/>
        </authorList>
    </citation>
    <scope>NUCLEOTIDE SEQUENCE [LARGE SCALE GENOMIC DNA]</scope>
    <source>
        <strain evidence="7 8">DSM 44580</strain>
    </source>
</reference>
<dbReference type="InterPro" id="IPR051677">
    <property type="entry name" value="AfsR-DnrI-RedD_regulator"/>
</dbReference>
<organism evidence="7 8">
    <name type="scientific">Crossiella equi</name>
    <dbReference type="NCBI Taxonomy" id="130796"/>
    <lineage>
        <taxon>Bacteria</taxon>
        <taxon>Bacillati</taxon>
        <taxon>Actinomycetota</taxon>
        <taxon>Actinomycetes</taxon>
        <taxon>Pseudonocardiales</taxon>
        <taxon>Pseudonocardiaceae</taxon>
        <taxon>Crossiella</taxon>
    </lineage>
</organism>
<dbReference type="SMART" id="SM00862">
    <property type="entry name" value="Trans_reg_C"/>
    <property type="match status" value="1"/>
</dbReference>
<evidence type="ECO:0000256" key="1">
    <source>
        <dbReference type="ARBA" id="ARBA00005820"/>
    </source>
</evidence>
<feature type="DNA-binding region" description="OmpR/PhoB-type" evidence="5">
    <location>
        <begin position="1"/>
        <end position="97"/>
    </location>
</feature>
<dbReference type="SUPFAM" id="SSF46894">
    <property type="entry name" value="C-terminal effector domain of the bipartite response regulators"/>
    <property type="match status" value="1"/>
</dbReference>
<keyword evidence="2" id="KW-0805">Transcription regulation</keyword>
<dbReference type="Pfam" id="PF00486">
    <property type="entry name" value="Trans_reg_C"/>
    <property type="match status" value="1"/>
</dbReference>
<dbReference type="Gene3D" id="1.10.10.10">
    <property type="entry name" value="Winged helix-like DNA-binding domain superfamily/Winged helix DNA-binding domain"/>
    <property type="match status" value="1"/>
</dbReference>
<gene>
    <name evidence="7" type="ORF">JOF53_001987</name>
</gene>
<evidence type="ECO:0000256" key="2">
    <source>
        <dbReference type="ARBA" id="ARBA00023015"/>
    </source>
</evidence>
<name>A0ABS5A970_9PSEU</name>
<dbReference type="Pfam" id="PF03704">
    <property type="entry name" value="BTAD"/>
    <property type="match status" value="1"/>
</dbReference>
<dbReference type="PRINTS" id="PR00364">
    <property type="entry name" value="DISEASERSIST"/>
</dbReference>
<dbReference type="Gene3D" id="1.25.40.10">
    <property type="entry name" value="Tetratricopeptide repeat domain"/>
    <property type="match status" value="2"/>
</dbReference>
<dbReference type="EMBL" id="JAGIOO010000001">
    <property type="protein sequence ID" value="MBP2473115.1"/>
    <property type="molecule type" value="Genomic_DNA"/>
</dbReference>
<keyword evidence="4" id="KW-0804">Transcription</keyword>
<dbReference type="InterPro" id="IPR001867">
    <property type="entry name" value="OmpR/PhoB-type_DNA-bd"/>
</dbReference>
<dbReference type="SUPFAM" id="SSF48452">
    <property type="entry name" value="TPR-like"/>
    <property type="match status" value="2"/>
</dbReference>
<keyword evidence="3 5" id="KW-0238">DNA-binding</keyword>
<evidence type="ECO:0000256" key="4">
    <source>
        <dbReference type="ARBA" id="ARBA00023163"/>
    </source>
</evidence>
<dbReference type="Gene3D" id="3.40.50.300">
    <property type="entry name" value="P-loop containing nucleotide triphosphate hydrolases"/>
    <property type="match status" value="1"/>
</dbReference>
<keyword evidence="8" id="KW-1185">Reference proteome</keyword>
<dbReference type="CDD" id="cd00383">
    <property type="entry name" value="trans_reg_C"/>
    <property type="match status" value="1"/>
</dbReference>
<proteinExistence type="inferred from homology"/>
<protein>
    <submittedName>
        <fullName evidence="7">DNA-binding SARP family transcriptional activator</fullName>
    </submittedName>
</protein>
<dbReference type="RefSeq" id="WP_086781382.1">
    <property type="nucleotide sequence ID" value="NZ_JAGIOO010000001.1"/>
</dbReference>
<dbReference type="InterPro" id="IPR011990">
    <property type="entry name" value="TPR-like_helical_dom_sf"/>
</dbReference>
<evidence type="ECO:0000313" key="7">
    <source>
        <dbReference type="EMBL" id="MBP2473115.1"/>
    </source>
</evidence>
<evidence type="ECO:0000259" key="6">
    <source>
        <dbReference type="PROSITE" id="PS51755"/>
    </source>
</evidence>